<evidence type="ECO:0000313" key="8">
    <source>
        <dbReference type="Proteomes" id="UP001168552"/>
    </source>
</evidence>
<evidence type="ECO:0000256" key="2">
    <source>
        <dbReference type="ARBA" id="ARBA00022475"/>
    </source>
</evidence>
<evidence type="ECO:0000256" key="3">
    <source>
        <dbReference type="ARBA" id="ARBA00022692"/>
    </source>
</evidence>
<dbReference type="Proteomes" id="UP001168552">
    <property type="component" value="Unassembled WGS sequence"/>
</dbReference>
<dbReference type="EMBL" id="JAUHJS010000007">
    <property type="protein sequence ID" value="MDN4166553.1"/>
    <property type="molecule type" value="Genomic_DNA"/>
</dbReference>
<gene>
    <name evidence="7" type="ORF">QWY31_13675</name>
</gene>
<evidence type="ECO:0000256" key="4">
    <source>
        <dbReference type="ARBA" id="ARBA00022989"/>
    </source>
</evidence>
<feature type="transmembrane region" description="Helical" evidence="6">
    <location>
        <begin position="273"/>
        <end position="293"/>
    </location>
</feature>
<evidence type="ECO:0000256" key="5">
    <source>
        <dbReference type="ARBA" id="ARBA00023136"/>
    </source>
</evidence>
<evidence type="ECO:0000256" key="1">
    <source>
        <dbReference type="ARBA" id="ARBA00004651"/>
    </source>
</evidence>
<name>A0ABT8F834_9BACT</name>
<accession>A0ABT8F834</accession>
<evidence type="ECO:0000313" key="7">
    <source>
        <dbReference type="EMBL" id="MDN4166553.1"/>
    </source>
</evidence>
<keyword evidence="4 6" id="KW-1133">Transmembrane helix</keyword>
<dbReference type="InterPro" id="IPR005495">
    <property type="entry name" value="LptG/LptF_permease"/>
</dbReference>
<keyword evidence="2" id="KW-1003">Cell membrane</keyword>
<dbReference type="Pfam" id="PF03739">
    <property type="entry name" value="LptF_LptG"/>
    <property type="match status" value="1"/>
</dbReference>
<proteinExistence type="predicted"/>
<dbReference type="PANTHER" id="PTHR33529:SF8">
    <property type="entry name" value="PERMEASE, YJGP_YJGQ FAMILY"/>
    <property type="match status" value="1"/>
</dbReference>
<feature type="transmembrane region" description="Helical" evidence="6">
    <location>
        <begin position="52"/>
        <end position="78"/>
    </location>
</feature>
<evidence type="ECO:0000256" key="6">
    <source>
        <dbReference type="SAM" id="Phobius"/>
    </source>
</evidence>
<keyword evidence="8" id="KW-1185">Reference proteome</keyword>
<feature type="transmembrane region" description="Helical" evidence="6">
    <location>
        <begin position="305"/>
        <end position="326"/>
    </location>
</feature>
<comment type="subcellular location">
    <subcellularLocation>
        <location evidence="1">Cell membrane</location>
        <topology evidence="1">Multi-pass membrane protein</topology>
    </subcellularLocation>
</comment>
<keyword evidence="3 6" id="KW-0812">Transmembrane</keyword>
<dbReference type="PANTHER" id="PTHR33529">
    <property type="entry name" value="SLR0882 PROTEIN-RELATED"/>
    <property type="match status" value="1"/>
</dbReference>
<comment type="caution">
    <text evidence="7">The sequence shown here is derived from an EMBL/GenBank/DDBJ whole genome shotgun (WGS) entry which is preliminary data.</text>
</comment>
<feature type="transmembrane region" description="Helical" evidence="6">
    <location>
        <begin position="332"/>
        <end position="352"/>
    </location>
</feature>
<dbReference type="RefSeq" id="WP_320005091.1">
    <property type="nucleotide sequence ID" value="NZ_JAUHJS010000007.1"/>
</dbReference>
<feature type="transmembrane region" description="Helical" evidence="6">
    <location>
        <begin position="99"/>
        <end position="117"/>
    </location>
</feature>
<feature type="transmembrane region" description="Helical" evidence="6">
    <location>
        <begin position="12"/>
        <end position="32"/>
    </location>
</feature>
<keyword evidence="5 6" id="KW-0472">Membrane</keyword>
<sequence length="357" mass="40610">MKILDRYILKKFLTTFIYVVLMLVAIIIVIDITEKNDKYLRHGLALGEILNYYAAFIPFITNLITPITVFIATVFVTSKLAAHTEIIAMLSGGVSFRRLMVPYLIGASIIAVCYFYLNSYVIPDANKTRIVFENTYLSKPFYFDERNIHIKVAPNSYVFMESYNNKRDVGYKFSIETIEGLDLKEKLTAKKIEWDTAVSKWKITDWNRRRFDGLKEIVSSGQSLDTALSITPADFGNTKGLHEALTLTELNEYMDELRSRGADNVNIYQIEEYIRYMAPFSVIILTLIGLIVSARKARGGTGFQIALGFVIAFVFIIFFILSRAIAESNSMNPILAVWIPNIVFSLVGVLLYKTVPR</sequence>
<protein>
    <submittedName>
        <fullName evidence="7">LptF/LptG family permease</fullName>
    </submittedName>
</protein>
<reference evidence="7" key="1">
    <citation type="submission" date="2023-06" db="EMBL/GenBank/DDBJ databases">
        <title>Cytophagales bacterium Strain LB-30, isolated from soil.</title>
        <authorList>
            <person name="Liu B."/>
        </authorList>
    </citation>
    <scope>NUCLEOTIDE SEQUENCE</scope>
    <source>
        <strain evidence="7">LB-30</strain>
    </source>
</reference>
<organism evidence="7 8">
    <name type="scientific">Shiella aurantiaca</name>
    <dbReference type="NCBI Taxonomy" id="3058365"/>
    <lineage>
        <taxon>Bacteria</taxon>
        <taxon>Pseudomonadati</taxon>
        <taxon>Bacteroidota</taxon>
        <taxon>Cytophagia</taxon>
        <taxon>Cytophagales</taxon>
        <taxon>Shiellaceae</taxon>
        <taxon>Shiella</taxon>
    </lineage>
</organism>